<accession>A0A0D8JEN6</accession>
<dbReference type="AlphaFoldDB" id="A0A0D8JEN6"/>
<dbReference type="Proteomes" id="UP000032544">
    <property type="component" value="Unassembled WGS sequence"/>
</dbReference>
<evidence type="ECO:0000313" key="1">
    <source>
        <dbReference type="EMBL" id="KJF45365.1"/>
    </source>
</evidence>
<keyword evidence="2" id="KW-1185">Reference proteome</keyword>
<dbReference type="RefSeq" id="WP_045027500.1">
    <property type="nucleotide sequence ID" value="NZ_JRHC01000001.1"/>
</dbReference>
<name>A0A0D8JEN6_9BACT</name>
<sequence>MKKIEVYECSYCEKRSYKLKASCAAHERKCFFNPVTRSCASCAYSRFSNFSVHKGAFTKLGTCLLNENILEKKRTQCEKYLSRDDRRVWLSIFVAQIKYNAIPYVEEHLRLRFPDKKLKVRDLQPLKPLKILQHKYTFSKYGISDRI</sequence>
<dbReference type="EMBL" id="JRHC01000001">
    <property type="protein sequence ID" value="KJF45365.1"/>
    <property type="molecule type" value="Genomic_DNA"/>
</dbReference>
<evidence type="ECO:0000313" key="2">
    <source>
        <dbReference type="Proteomes" id="UP000032544"/>
    </source>
</evidence>
<gene>
    <name evidence="1" type="ORF">LH29_08320</name>
</gene>
<organism evidence="1 2">
    <name type="scientific">Draconibacterium sediminis</name>
    <dbReference type="NCBI Taxonomy" id="1544798"/>
    <lineage>
        <taxon>Bacteria</taxon>
        <taxon>Pseudomonadati</taxon>
        <taxon>Bacteroidota</taxon>
        <taxon>Bacteroidia</taxon>
        <taxon>Marinilabiliales</taxon>
        <taxon>Prolixibacteraceae</taxon>
        <taxon>Draconibacterium</taxon>
    </lineage>
</organism>
<proteinExistence type="predicted"/>
<comment type="caution">
    <text evidence="1">The sequence shown here is derived from an EMBL/GenBank/DDBJ whole genome shotgun (WGS) entry which is preliminary data.</text>
</comment>
<reference evidence="1 2" key="1">
    <citation type="submission" date="2014-09" db="EMBL/GenBank/DDBJ databases">
        <title>Draft Genome Sequence of Draconibacterium sp. JN14CK-3.</title>
        <authorList>
            <person name="Dong C."/>
            <person name="Lai Q."/>
            <person name="Shao Z."/>
        </authorList>
    </citation>
    <scope>NUCLEOTIDE SEQUENCE [LARGE SCALE GENOMIC DNA]</scope>
    <source>
        <strain evidence="1 2">JN14CK-3</strain>
    </source>
</reference>
<protein>
    <submittedName>
        <fullName evidence="1">Uncharacterized protein</fullName>
    </submittedName>
</protein>